<feature type="compositionally biased region" description="Low complexity" evidence="2">
    <location>
        <begin position="97"/>
        <end position="120"/>
    </location>
</feature>
<dbReference type="SUPFAM" id="SSF63817">
    <property type="entry name" value="Sortase"/>
    <property type="match status" value="1"/>
</dbReference>
<feature type="transmembrane region" description="Helical" evidence="3">
    <location>
        <begin position="210"/>
        <end position="232"/>
    </location>
</feature>
<feature type="region of interest" description="Disordered" evidence="2">
    <location>
        <begin position="27"/>
        <end position="191"/>
    </location>
</feature>
<sequence length="412" mass="43835">MAASQDRRWPGAEAVAAAAVGIAREVARASVASSPPGRHRPKGPRGPSKDAPPERPRAPAKDVPQERPRPLAKDVPPERPRARAAKGEPPAGGPAPGGAARRALEAAPPGPERAAVAVRRQASPVSRAAIAARQQAAGVEEPQRPGTDRSRPAAADAPPRAPARAATVPAPPRYADRRAPRRPPDRTRDFVRRRSGRLRRAAWRVGGPDWGIRLAMSLIIAVMLLTVTGFAFERLTGVDVLPDGPAARFWPAPRDFPVLARSLPVSIRARSVRIDAPVHGVGNTTGGAIDVPRGERFDEAGWYDKGPTPGEYGPAVIVGHVDNGAGPSVFHKLSRLRPGNRVEVDRADGSVAVFEVNSVKRYDRDELPADEVFGDFSRPGLRLITCGGRWVGGATGYADNVVVYASLVKARR</sequence>
<evidence type="ECO:0000313" key="4">
    <source>
        <dbReference type="EMBL" id="GFJ76181.1"/>
    </source>
</evidence>
<keyword evidence="3" id="KW-0472">Membrane</keyword>
<keyword evidence="5" id="KW-1185">Reference proteome</keyword>
<evidence type="ECO:0000313" key="5">
    <source>
        <dbReference type="Proteomes" id="UP000482800"/>
    </source>
</evidence>
<feature type="compositionally biased region" description="Low complexity" evidence="2">
    <location>
        <begin position="27"/>
        <end position="36"/>
    </location>
</feature>
<protein>
    <recommendedName>
        <fullName evidence="6">Class F sortase</fullName>
    </recommendedName>
</protein>
<dbReference type="Proteomes" id="UP000482800">
    <property type="component" value="Unassembled WGS sequence"/>
</dbReference>
<keyword evidence="3" id="KW-0812">Transmembrane</keyword>
<evidence type="ECO:0008006" key="6">
    <source>
        <dbReference type="Google" id="ProtNLM"/>
    </source>
</evidence>
<dbReference type="NCBIfam" id="NF033748">
    <property type="entry name" value="class_F_sortase"/>
    <property type="match status" value="1"/>
</dbReference>
<dbReference type="AlphaFoldDB" id="A0A6V8K1C7"/>
<keyword evidence="1" id="KW-0378">Hydrolase</keyword>
<proteinExistence type="predicted"/>
<dbReference type="InterPro" id="IPR005754">
    <property type="entry name" value="Sortase"/>
</dbReference>
<dbReference type="CDD" id="cd05829">
    <property type="entry name" value="Sortase_F"/>
    <property type="match status" value="1"/>
</dbReference>
<gene>
    <name evidence="4" type="ORF">Phou_003610</name>
</gene>
<name>A0A6V8K1C7_9ACTN</name>
<dbReference type="InterPro" id="IPR042001">
    <property type="entry name" value="Sortase_F"/>
</dbReference>
<evidence type="ECO:0000256" key="3">
    <source>
        <dbReference type="SAM" id="Phobius"/>
    </source>
</evidence>
<feature type="compositionally biased region" description="Basic and acidic residues" evidence="2">
    <location>
        <begin position="141"/>
        <end position="151"/>
    </location>
</feature>
<dbReference type="InterPro" id="IPR023365">
    <property type="entry name" value="Sortase_dom-sf"/>
</dbReference>
<keyword evidence="3" id="KW-1133">Transmembrane helix</keyword>
<dbReference type="Gene3D" id="2.40.260.10">
    <property type="entry name" value="Sortase"/>
    <property type="match status" value="1"/>
</dbReference>
<accession>A0A6V8K1C7</accession>
<feature type="compositionally biased region" description="Low complexity" evidence="2">
    <location>
        <begin position="152"/>
        <end position="168"/>
    </location>
</feature>
<dbReference type="GO" id="GO:0016787">
    <property type="term" value="F:hydrolase activity"/>
    <property type="evidence" value="ECO:0007669"/>
    <property type="project" value="UniProtKB-KW"/>
</dbReference>
<reference evidence="4 5" key="2">
    <citation type="submission" date="2020-03" db="EMBL/GenBank/DDBJ databases">
        <authorList>
            <person name="Ichikawa N."/>
            <person name="Kimura A."/>
            <person name="Kitahashi Y."/>
            <person name="Uohara A."/>
        </authorList>
    </citation>
    <scope>NUCLEOTIDE SEQUENCE [LARGE SCALE GENOMIC DNA]</scope>
    <source>
        <strain evidence="4 5">NBRC 108639</strain>
    </source>
</reference>
<feature type="compositionally biased region" description="Basic and acidic residues" evidence="2">
    <location>
        <begin position="47"/>
        <end position="81"/>
    </location>
</feature>
<reference evidence="4 5" key="1">
    <citation type="submission" date="2020-03" db="EMBL/GenBank/DDBJ databases">
        <title>Whole genome shotgun sequence of Phytohabitans houttuyneae NBRC 108639.</title>
        <authorList>
            <person name="Komaki H."/>
            <person name="Tamura T."/>
        </authorList>
    </citation>
    <scope>NUCLEOTIDE SEQUENCE [LARGE SCALE GENOMIC DNA]</scope>
    <source>
        <strain evidence="4 5">NBRC 108639</strain>
    </source>
</reference>
<evidence type="ECO:0000256" key="1">
    <source>
        <dbReference type="ARBA" id="ARBA00022801"/>
    </source>
</evidence>
<dbReference type="EMBL" id="BLPF01000001">
    <property type="protein sequence ID" value="GFJ76181.1"/>
    <property type="molecule type" value="Genomic_DNA"/>
</dbReference>
<feature type="compositionally biased region" description="Basic and acidic residues" evidence="2">
    <location>
        <begin position="174"/>
        <end position="191"/>
    </location>
</feature>
<evidence type="ECO:0000256" key="2">
    <source>
        <dbReference type="SAM" id="MobiDB-lite"/>
    </source>
</evidence>
<comment type="caution">
    <text evidence="4">The sequence shown here is derived from an EMBL/GenBank/DDBJ whole genome shotgun (WGS) entry which is preliminary data.</text>
</comment>
<organism evidence="4 5">
    <name type="scientific">Phytohabitans houttuyneae</name>
    <dbReference type="NCBI Taxonomy" id="1076126"/>
    <lineage>
        <taxon>Bacteria</taxon>
        <taxon>Bacillati</taxon>
        <taxon>Actinomycetota</taxon>
        <taxon>Actinomycetes</taxon>
        <taxon>Micromonosporales</taxon>
        <taxon>Micromonosporaceae</taxon>
    </lineage>
</organism>
<dbReference type="RefSeq" id="WP_173052945.1">
    <property type="nucleotide sequence ID" value="NZ_BAABGO010000003.1"/>
</dbReference>
<dbReference type="Pfam" id="PF04203">
    <property type="entry name" value="Sortase"/>
    <property type="match status" value="1"/>
</dbReference>
<feature type="compositionally biased region" description="Low complexity" evidence="2">
    <location>
        <begin position="127"/>
        <end position="137"/>
    </location>
</feature>